<dbReference type="InterPro" id="IPR002539">
    <property type="entry name" value="MaoC-like_dom"/>
</dbReference>
<dbReference type="CDD" id="cd03454">
    <property type="entry name" value="YdeM"/>
    <property type="match status" value="1"/>
</dbReference>
<dbReference type="PANTHER" id="PTHR43664:SF1">
    <property type="entry name" value="BETA-METHYLMALYL-COA DEHYDRATASE"/>
    <property type="match status" value="1"/>
</dbReference>
<dbReference type="SUPFAM" id="SSF54637">
    <property type="entry name" value="Thioesterase/thiol ester dehydrase-isomerase"/>
    <property type="match status" value="1"/>
</dbReference>
<dbReference type="InterPro" id="IPR052342">
    <property type="entry name" value="MCH/BMMD"/>
</dbReference>
<dbReference type="InterPro" id="IPR029069">
    <property type="entry name" value="HotDog_dom_sf"/>
</dbReference>
<dbReference type="Gene3D" id="3.10.129.10">
    <property type="entry name" value="Hotdog Thioesterase"/>
    <property type="match status" value="1"/>
</dbReference>
<dbReference type="Pfam" id="PF01575">
    <property type="entry name" value="MaoC_dehydratas"/>
    <property type="match status" value="1"/>
</dbReference>
<evidence type="ECO:0000313" key="2">
    <source>
        <dbReference type="EMBL" id="GHD11793.1"/>
    </source>
</evidence>
<reference evidence="2" key="2">
    <citation type="submission" date="2020-09" db="EMBL/GenBank/DDBJ databases">
        <authorList>
            <person name="Sun Q."/>
            <person name="Kim S."/>
        </authorList>
    </citation>
    <scope>NUCLEOTIDE SEQUENCE</scope>
    <source>
        <strain evidence="2">KCTC 42249</strain>
    </source>
</reference>
<dbReference type="PANTHER" id="PTHR43664">
    <property type="entry name" value="MONOAMINE OXIDASE-RELATED"/>
    <property type="match status" value="1"/>
</dbReference>
<dbReference type="AlphaFoldDB" id="A0A8J3DNH8"/>
<evidence type="ECO:0000259" key="1">
    <source>
        <dbReference type="Pfam" id="PF01575"/>
    </source>
</evidence>
<comment type="caution">
    <text evidence="2">The sequence shown here is derived from an EMBL/GenBank/DDBJ whole genome shotgun (WGS) entry which is preliminary data.</text>
</comment>
<protein>
    <submittedName>
        <fullName evidence="2">Enoyl-CoA hydratase</fullName>
    </submittedName>
</protein>
<gene>
    <name evidence="2" type="ORF">GCM10016234_15340</name>
</gene>
<keyword evidence="3" id="KW-1185">Reference proteome</keyword>
<dbReference type="EMBL" id="BMZQ01000001">
    <property type="protein sequence ID" value="GHD11793.1"/>
    <property type="molecule type" value="Genomic_DNA"/>
</dbReference>
<reference evidence="2" key="1">
    <citation type="journal article" date="2014" name="Int. J. Syst. Evol. Microbiol.">
        <title>Complete genome sequence of Corynebacterium casei LMG S-19264T (=DSM 44701T), isolated from a smear-ripened cheese.</title>
        <authorList>
            <consortium name="US DOE Joint Genome Institute (JGI-PGF)"/>
            <person name="Walter F."/>
            <person name="Albersmeier A."/>
            <person name="Kalinowski J."/>
            <person name="Ruckert C."/>
        </authorList>
    </citation>
    <scope>NUCLEOTIDE SEQUENCE</scope>
    <source>
        <strain evidence="2">KCTC 42249</strain>
    </source>
</reference>
<proteinExistence type="predicted"/>
<name>A0A8J3DNH8_9HYPH</name>
<sequence length="155" mass="17255">MTDKRWAFEDFVQDATIPLGSKQVDASEIVEFAEQFDMQPIHLNEEAGKASILGGLSASGWHTVSMFMRLICDHFLLDSTSQGAPGVEYLKWKKPVLAGDTIRGEATILATRRSASRPQLGFVTFRNSLYNQRGELVLEFSNTGMFLLRNPELAA</sequence>
<dbReference type="RefSeq" id="WP_189502852.1">
    <property type="nucleotide sequence ID" value="NZ_BMZQ01000001.1"/>
</dbReference>
<organism evidence="2 3">
    <name type="scientific">Tianweitania populi</name>
    <dbReference type="NCBI Taxonomy" id="1607949"/>
    <lineage>
        <taxon>Bacteria</taxon>
        <taxon>Pseudomonadati</taxon>
        <taxon>Pseudomonadota</taxon>
        <taxon>Alphaproteobacteria</taxon>
        <taxon>Hyphomicrobiales</taxon>
        <taxon>Phyllobacteriaceae</taxon>
        <taxon>Tianweitania</taxon>
    </lineage>
</organism>
<feature type="domain" description="MaoC-like" evidence="1">
    <location>
        <begin position="22"/>
        <end position="112"/>
    </location>
</feature>
<evidence type="ECO:0000313" key="3">
    <source>
        <dbReference type="Proteomes" id="UP000630142"/>
    </source>
</evidence>
<dbReference type="Proteomes" id="UP000630142">
    <property type="component" value="Unassembled WGS sequence"/>
</dbReference>
<accession>A0A8J3DNH8</accession>